<name>A0A0L6UYP9_9BASI</name>
<comment type="caution">
    <text evidence="1">The sequence shown here is derived from an EMBL/GenBank/DDBJ whole genome shotgun (WGS) entry which is preliminary data.</text>
</comment>
<dbReference type="AlphaFoldDB" id="A0A0L6UYP9"/>
<proteinExistence type="predicted"/>
<evidence type="ECO:0000313" key="1">
    <source>
        <dbReference type="EMBL" id="KNZ53604.1"/>
    </source>
</evidence>
<organism evidence="1 2">
    <name type="scientific">Puccinia sorghi</name>
    <dbReference type="NCBI Taxonomy" id="27349"/>
    <lineage>
        <taxon>Eukaryota</taxon>
        <taxon>Fungi</taxon>
        <taxon>Dikarya</taxon>
        <taxon>Basidiomycota</taxon>
        <taxon>Pucciniomycotina</taxon>
        <taxon>Pucciniomycetes</taxon>
        <taxon>Pucciniales</taxon>
        <taxon>Pucciniaceae</taxon>
        <taxon>Puccinia</taxon>
    </lineage>
</organism>
<gene>
    <name evidence="1" type="ORF">VP01_318g2</name>
</gene>
<reference evidence="1 2" key="1">
    <citation type="submission" date="2015-08" db="EMBL/GenBank/DDBJ databases">
        <title>Next Generation Sequencing and Analysis of the Genome of Puccinia sorghi L Schw, the Causal Agent of Maize Common Rust.</title>
        <authorList>
            <person name="Rochi L."/>
            <person name="Burguener G."/>
            <person name="Darino M."/>
            <person name="Turjanski A."/>
            <person name="Kreff E."/>
            <person name="Dieguez M.J."/>
            <person name="Sacco F."/>
        </authorList>
    </citation>
    <scope>NUCLEOTIDE SEQUENCE [LARGE SCALE GENOMIC DNA]</scope>
    <source>
        <strain evidence="1 2">RO10H11247</strain>
    </source>
</reference>
<dbReference type="EMBL" id="LAVV01008157">
    <property type="protein sequence ID" value="KNZ53604.1"/>
    <property type="molecule type" value="Genomic_DNA"/>
</dbReference>
<accession>A0A0L6UYP9</accession>
<keyword evidence="2" id="KW-1185">Reference proteome</keyword>
<sequence length="81" mass="8747">MPIAGREDSSNSCGFNEPFEDYDEAFHVNVDVPINTIHICLYCLVGGHILVPVSLKKPGGIMVLATALVNTGKMANFINRA</sequence>
<evidence type="ECO:0000313" key="2">
    <source>
        <dbReference type="Proteomes" id="UP000037035"/>
    </source>
</evidence>
<dbReference type="Proteomes" id="UP000037035">
    <property type="component" value="Unassembled WGS sequence"/>
</dbReference>
<dbReference type="VEuPathDB" id="FungiDB:VP01_318g2"/>
<dbReference type="OrthoDB" id="1750432at2759"/>
<protein>
    <submittedName>
        <fullName evidence="1">Uncharacterized protein</fullName>
    </submittedName>
</protein>